<evidence type="ECO:0000313" key="1">
    <source>
        <dbReference type="EMBL" id="QAA31331.1"/>
    </source>
</evidence>
<dbReference type="EMBL" id="CP025746">
    <property type="protein sequence ID" value="QAA31331.1"/>
    <property type="molecule type" value="Genomic_DNA"/>
</dbReference>
<gene>
    <name evidence="1" type="ORF">C1I91_06560</name>
</gene>
<dbReference type="RefSeq" id="WP_128212148.1">
    <property type="nucleotide sequence ID" value="NZ_CP025746.1"/>
</dbReference>
<dbReference type="KEGG" id="cmah:C1I91_06560"/>
<keyword evidence="2" id="KW-1185">Reference proteome</keyword>
<evidence type="ECO:0000313" key="2">
    <source>
        <dbReference type="Proteomes" id="UP000286268"/>
    </source>
</evidence>
<proteinExistence type="predicted"/>
<protein>
    <submittedName>
        <fullName evidence="1">Uncharacterized protein</fullName>
    </submittedName>
</protein>
<reference evidence="1 2" key="1">
    <citation type="submission" date="2018-01" db="EMBL/GenBank/DDBJ databases">
        <title>Genome Sequencing and Assembly of Anaerobacter polyendosporus strain CT4.</title>
        <authorList>
            <person name="Tachaapaikoon C."/>
            <person name="Sutheeworapong S."/>
            <person name="Jenjaroenpun P."/>
            <person name="Wongsurawat T."/>
            <person name="Nookeaw I."/>
            <person name="Cheawchanlertfa P."/>
            <person name="Kosugi A."/>
            <person name="Cheevadhanarak S."/>
            <person name="Ratanakhanokchai K."/>
        </authorList>
    </citation>
    <scope>NUCLEOTIDE SEQUENCE [LARGE SCALE GENOMIC DNA]</scope>
    <source>
        <strain evidence="1 2">CT4</strain>
    </source>
</reference>
<sequence length="128" mass="15802">MKFIYIKLFFKALNEEISVQYKEYLHPDRYLIGHANWMFIYNVKEFYRAFIKLINEFKEIREIGFEDFRTIICNMKFEEEWNSEENKFKKEFVNIKNCLSSDDTNYYEVIKAIIQKAEYELLEERENG</sequence>
<dbReference type="Proteomes" id="UP000286268">
    <property type="component" value="Chromosome"/>
</dbReference>
<accession>A0A3R5V6J9</accession>
<name>A0A3R5V6J9_9CLOT</name>
<dbReference type="AlphaFoldDB" id="A0A3R5V6J9"/>
<organism evidence="1 2">
    <name type="scientific">Clostridium manihotivorum</name>
    <dbReference type="NCBI Taxonomy" id="2320868"/>
    <lineage>
        <taxon>Bacteria</taxon>
        <taxon>Bacillati</taxon>
        <taxon>Bacillota</taxon>
        <taxon>Clostridia</taxon>
        <taxon>Eubacteriales</taxon>
        <taxon>Clostridiaceae</taxon>
        <taxon>Clostridium</taxon>
    </lineage>
</organism>